<organism evidence="3 4">
    <name type="scientific">Candidatus Akkermansia intestinigallinarum</name>
    <dbReference type="NCBI Taxonomy" id="2838431"/>
    <lineage>
        <taxon>Bacteria</taxon>
        <taxon>Pseudomonadati</taxon>
        <taxon>Verrucomicrobiota</taxon>
        <taxon>Verrucomicrobiia</taxon>
        <taxon>Verrucomicrobiales</taxon>
        <taxon>Akkermansiaceae</taxon>
        <taxon>Akkermansia</taxon>
    </lineage>
</organism>
<evidence type="ECO:0000256" key="1">
    <source>
        <dbReference type="SAM" id="MobiDB-lite"/>
    </source>
</evidence>
<feature type="transmembrane region" description="Helical" evidence="2">
    <location>
        <begin position="133"/>
        <end position="156"/>
    </location>
</feature>
<keyword evidence="2" id="KW-0812">Transmembrane</keyword>
<proteinExistence type="predicted"/>
<accession>A0A9D1VB88</accession>
<dbReference type="Proteomes" id="UP000823964">
    <property type="component" value="Unassembled WGS sequence"/>
</dbReference>
<comment type="caution">
    <text evidence="3">The sequence shown here is derived from an EMBL/GenBank/DDBJ whole genome shotgun (WGS) entry which is preliminary data.</text>
</comment>
<feature type="compositionally biased region" description="Low complexity" evidence="1">
    <location>
        <begin position="220"/>
        <end position="244"/>
    </location>
</feature>
<sequence length="275" mass="29444">MPSQASTVRSPLIGRLFIGLATLGIGLYLALSALGTMFINAIYIKESYTVTATVDDVRQSPFASIGTAFSYGYLDWGGSTAYRPIVSFTLADKSRVGLVLPDLSADDYERGSIIDVRVPRDDWKKAREYRARFFWGAPALKLLLGLLCAWCGRLQLRARSRLMRRAKCEKAKSRDSRGSAPPAKRRNTSTRQGRRAPQPAAGATHAVLTDSHEDAPPKPAAEAPSAAATTAEETPDAAPAAATKSRPKRKSSGRKKSRSASAEPGDGSASSESAS</sequence>
<feature type="region of interest" description="Disordered" evidence="1">
    <location>
        <begin position="165"/>
        <end position="275"/>
    </location>
</feature>
<feature type="non-terminal residue" evidence="3">
    <location>
        <position position="275"/>
    </location>
</feature>
<name>A0A9D1VB88_9BACT</name>
<gene>
    <name evidence="3" type="ORF">H9862_04700</name>
</gene>
<evidence type="ECO:0000256" key="2">
    <source>
        <dbReference type="SAM" id="Phobius"/>
    </source>
</evidence>
<evidence type="ECO:0000313" key="4">
    <source>
        <dbReference type="Proteomes" id="UP000823964"/>
    </source>
</evidence>
<reference evidence="3" key="1">
    <citation type="journal article" date="2021" name="PeerJ">
        <title>Extensive microbial diversity within the chicken gut microbiome revealed by metagenomics and culture.</title>
        <authorList>
            <person name="Gilroy R."/>
            <person name="Ravi A."/>
            <person name="Getino M."/>
            <person name="Pursley I."/>
            <person name="Horton D.L."/>
            <person name="Alikhan N.F."/>
            <person name="Baker D."/>
            <person name="Gharbi K."/>
            <person name="Hall N."/>
            <person name="Watson M."/>
            <person name="Adriaenssens E.M."/>
            <person name="Foster-Nyarko E."/>
            <person name="Jarju S."/>
            <person name="Secka A."/>
            <person name="Antonio M."/>
            <person name="Oren A."/>
            <person name="Chaudhuri R.R."/>
            <person name="La Ragione R."/>
            <person name="Hildebrand F."/>
            <person name="Pallen M.J."/>
        </authorList>
    </citation>
    <scope>NUCLEOTIDE SEQUENCE</scope>
    <source>
        <strain evidence="3">14975</strain>
    </source>
</reference>
<feature type="compositionally biased region" description="Basic residues" evidence="1">
    <location>
        <begin position="245"/>
        <end position="258"/>
    </location>
</feature>
<evidence type="ECO:0000313" key="3">
    <source>
        <dbReference type="EMBL" id="HIX19888.1"/>
    </source>
</evidence>
<keyword evidence="2" id="KW-0472">Membrane</keyword>
<feature type="compositionally biased region" description="Basic and acidic residues" evidence="1">
    <location>
        <begin position="166"/>
        <end position="177"/>
    </location>
</feature>
<reference evidence="3" key="2">
    <citation type="submission" date="2021-04" db="EMBL/GenBank/DDBJ databases">
        <authorList>
            <person name="Gilroy R."/>
        </authorList>
    </citation>
    <scope>NUCLEOTIDE SEQUENCE</scope>
    <source>
        <strain evidence="3">14975</strain>
    </source>
</reference>
<protein>
    <submittedName>
        <fullName evidence="3">DUF3592 domain-containing protein</fullName>
    </submittedName>
</protein>
<feature type="transmembrane region" description="Helical" evidence="2">
    <location>
        <begin position="12"/>
        <end position="31"/>
    </location>
</feature>
<dbReference type="AlphaFoldDB" id="A0A9D1VB88"/>
<feature type="compositionally biased region" description="Basic residues" evidence="1">
    <location>
        <begin position="183"/>
        <end position="194"/>
    </location>
</feature>
<keyword evidence="2" id="KW-1133">Transmembrane helix</keyword>
<dbReference type="EMBL" id="DXFQ01000082">
    <property type="protein sequence ID" value="HIX19888.1"/>
    <property type="molecule type" value="Genomic_DNA"/>
</dbReference>